<accession>A0A9X7E3P7</accession>
<dbReference type="EMBL" id="NUUR01000071">
    <property type="protein sequence ID" value="PHG79342.1"/>
    <property type="molecule type" value="Genomic_DNA"/>
</dbReference>
<feature type="transmembrane region" description="Helical" evidence="1">
    <location>
        <begin position="29"/>
        <end position="47"/>
    </location>
</feature>
<gene>
    <name evidence="2" type="ORF">COI69_21480</name>
</gene>
<keyword evidence="1" id="KW-1133">Transmembrane helix</keyword>
<evidence type="ECO:0000313" key="2">
    <source>
        <dbReference type="EMBL" id="PHG79342.1"/>
    </source>
</evidence>
<feature type="transmembrane region" description="Helical" evidence="1">
    <location>
        <begin position="54"/>
        <end position="77"/>
    </location>
</feature>
<name>A0A9X7E3P7_BACCE</name>
<evidence type="ECO:0000313" key="3">
    <source>
        <dbReference type="Proteomes" id="UP000225135"/>
    </source>
</evidence>
<protein>
    <submittedName>
        <fullName evidence="2">Uncharacterized protein</fullName>
    </submittedName>
</protein>
<keyword evidence="1" id="KW-0812">Transmembrane</keyword>
<comment type="caution">
    <text evidence="2">The sequence shown here is derived from an EMBL/GenBank/DDBJ whole genome shotgun (WGS) entry which is preliminary data.</text>
</comment>
<proteinExistence type="predicted"/>
<evidence type="ECO:0000256" key="1">
    <source>
        <dbReference type="SAM" id="Phobius"/>
    </source>
</evidence>
<organism evidence="2 3">
    <name type="scientific">Bacillus cereus</name>
    <dbReference type="NCBI Taxonomy" id="1396"/>
    <lineage>
        <taxon>Bacteria</taxon>
        <taxon>Bacillati</taxon>
        <taxon>Bacillota</taxon>
        <taxon>Bacilli</taxon>
        <taxon>Bacillales</taxon>
        <taxon>Bacillaceae</taxon>
        <taxon>Bacillus</taxon>
        <taxon>Bacillus cereus group</taxon>
    </lineage>
</organism>
<keyword evidence="1" id="KW-0472">Membrane</keyword>
<sequence>MMLGIGVIVVGVLLVSVVSYREIKKAGGVTWIEILVYPFLLLICALLEHIDLPGFLIFLGLVCIVFGSCMVMASIFYNIKSKASSSDAFLFYFVIFIFNVYHTSYPDIQGSKCW</sequence>
<dbReference type="Proteomes" id="UP000225135">
    <property type="component" value="Unassembled WGS sequence"/>
</dbReference>
<feature type="transmembrane region" description="Helical" evidence="1">
    <location>
        <begin position="89"/>
        <end position="108"/>
    </location>
</feature>
<reference evidence="2 3" key="1">
    <citation type="submission" date="2017-09" db="EMBL/GenBank/DDBJ databases">
        <title>Large-scale bioinformatics analysis of Bacillus genomes uncovers conserved roles of natural products in bacterial physiology.</title>
        <authorList>
            <consortium name="Agbiome Team Llc"/>
            <person name="Bleich R.M."/>
            <person name="Grubbs K.J."/>
            <person name="Santa Maria K.C."/>
            <person name="Allen S.E."/>
            <person name="Farag S."/>
            <person name="Shank E.A."/>
            <person name="Bowers A."/>
        </authorList>
    </citation>
    <scope>NUCLEOTIDE SEQUENCE [LARGE SCALE GENOMIC DNA]</scope>
    <source>
        <strain evidence="2 3">AFS029792</strain>
    </source>
</reference>
<dbReference type="AlphaFoldDB" id="A0A9X7E3P7"/>